<evidence type="ECO:0000256" key="8">
    <source>
        <dbReference type="SAM" id="Phobius"/>
    </source>
</evidence>
<evidence type="ECO:0000256" key="1">
    <source>
        <dbReference type="ARBA" id="ARBA00004651"/>
    </source>
</evidence>
<keyword evidence="2" id="KW-0813">Transport</keyword>
<evidence type="ECO:0000256" key="7">
    <source>
        <dbReference type="RuleBase" id="RU003942"/>
    </source>
</evidence>
<accession>A0AAW9HBT9</accession>
<protein>
    <submittedName>
        <fullName evidence="9">Multidrug efflux SMR transporter</fullName>
    </submittedName>
</protein>
<evidence type="ECO:0000313" key="9">
    <source>
        <dbReference type="EMBL" id="MDY5140552.1"/>
    </source>
</evidence>
<keyword evidence="4 7" id="KW-0812">Transmembrane</keyword>
<proteinExistence type="inferred from homology"/>
<dbReference type="SUPFAM" id="SSF103481">
    <property type="entry name" value="Multidrug resistance efflux transporter EmrE"/>
    <property type="match status" value="1"/>
</dbReference>
<keyword evidence="3" id="KW-1003">Cell membrane</keyword>
<feature type="transmembrane region" description="Helical" evidence="8">
    <location>
        <begin position="87"/>
        <end position="103"/>
    </location>
</feature>
<dbReference type="RefSeq" id="WP_087069761.1">
    <property type="nucleotide sequence ID" value="NZ_CAUPFC010000025.1"/>
</dbReference>
<evidence type="ECO:0000256" key="4">
    <source>
        <dbReference type="ARBA" id="ARBA00022692"/>
    </source>
</evidence>
<reference evidence="9 11" key="1">
    <citation type="submission" date="2023-10" db="EMBL/GenBank/DDBJ databases">
        <title>Whole Genome based description of the genera Actinobaculum and Actinotignum reveals a complex phylogenetic relationship within the species included in the genus Actinotignum.</title>
        <authorList>
            <person name="Jensen C.S."/>
            <person name="Dargis R."/>
            <person name="Kemp M."/>
            <person name="Christensen J.J."/>
        </authorList>
    </citation>
    <scope>NUCLEOTIDE SEQUENCE</scope>
    <source>
        <strain evidence="10 11">SLA_B089</strain>
        <strain evidence="9">SLA_B245</strain>
    </source>
</reference>
<evidence type="ECO:0000256" key="6">
    <source>
        <dbReference type="ARBA" id="ARBA00023136"/>
    </source>
</evidence>
<dbReference type="GeneID" id="92813082"/>
<feature type="transmembrane region" description="Helical" evidence="8">
    <location>
        <begin position="57"/>
        <end position="75"/>
    </location>
</feature>
<sequence>MAWIILLLSGALETVWAAALEKSEHFSKRGPVAIFLLAQTLSLLGLAWAMRDIPTGTAYAVWVGVGASLTLVYGWLSGQESTSRARVLLLIVLVASVVGLKVVS</sequence>
<dbReference type="PANTHER" id="PTHR30561">
    <property type="entry name" value="SMR FAMILY PROTON-DEPENDENT DRUG EFFLUX TRANSPORTER SUGE"/>
    <property type="match status" value="1"/>
</dbReference>
<evidence type="ECO:0000256" key="2">
    <source>
        <dbReference type="ARBA" id="ARBA00022448"/>
    </source>
</evidence>
<keyword evidence="6 8" id="KW-0472">Membrane</keyword>
<gene>
    <name evidence="9" type="ORF">R6G74_04395</name>
    <name evidence="10" type="ORF">R6P33_03545</name>
</gene>
<dbReference type="AlphaFoldDB" id="A0AAW9HBT9"/>
<dbReference type="Gene3D" id="1.10.3730.20">
    <property type="match status" value="1"/>
</dbReference>
<keyword evidence="5 8" id="KW-1133">Transmembrane helix</keyword>
<evidence type="ECO:0000313" key="11">
    <source>
        <dbReference type="Proteomes" id="UP001284901"/>
    </source>
</evidence>
<dbReference type="Proteomes" id="UP001284901">
    <property type="component" value="Unassembled WGS sequence"/>
</dbReference>
<dbReference type="GO" id="GO:0005886">
    <property type="term" value="C:plasma membrane"/>
    <property type="evidence" value="ECO:0007669"/>
    <property type="project" value="UniProtKB-SubCell"/>
</dbReference>
<dbReference type="EMBL" id="JAWNFY010000007">
    <property type="protein sequence ID" value="MDY5146102.1"/>
    <property type="molecule type" value="Genomic_DNA"/>
</dbReference>
<feature type="transmembrane region" description="Helical" evidence="8">
    <location>
        <begin position="33"/>
        <end position="50"/>
    </location>
</feature>
<evidence type="ECO:0000313" key="10">
    <source>
        <dbReference type="EMBL" id="MDY5146102.1"/>
    </source>
</evidence>
<evidence type="ECO:0000313" key="12">
    <source>
        <dbReference type="Proteomes" id="UP001288320"/>
    </source>
</evidence>
<evidence type="ECO:0000256" key="3">
    <source>
        <dbReference type="ARBA" id="ARBA00022475"/>
    </source>
</evidence>
<dbReference type="Proteomes" id="UP001288320">
    <property type="component" value="Unassembled WGS sequence"/>
</dbReference>
<dbReference type="Pfam" id="PF00893">
    <property type="entry name" value="Multi_Drug_Res"/>
    <property type="match status" value="1"/>
</dbReference>
<dbReference type="GO" id="GO:0022857">
    <property type="term" value="F:transmembrane transporter activity"/>
    <property type="evidence" value="ECO:0007669"/>
    <property type="project" value="InterPro"/>
</dbReference>
<comment type="subcellular location">
    <subcellularLocation>
        <location evidence="1 7">Cell membrane</location>
        <topology evidence="1 7">Multi-pass membrane protein</topology>
    </subcellularLocation>
</comment>
<dbReference type="EMBL" id="JAWNFV010000007">
    <property type="protein sequence ID" value="MDY5140552.1"/>
    <property type="molecule type" value="Genomic_DNA"/>
</dbReference>
<evidence type="ECO:0000256" key="5">
    <source>
        <dbReference type="ARBA" id="ARBA00022989"/>
    </source>
</evidence>
<organism evidence="9 12">
    <name type="scientific">Actinotignum timonense</name>
    <dbReference type="NCBI Taxonomy" id="1870995"/>
    <lineage>
        <taxon>Bacteria</taxon>
        <taxon>Bacillati</taxon>
        <taxon>Actinomycetota</taxon>
        <taxon>Actinomycetes</taxon>
        <taxon>Actinomycetales</taxon>
        <taxon>Actinomycetaceae</taxon>
        <taxon>Actinotignum</taxon>
    </lineage>
</organism>
<dbReference type="InterPro" id="IPR037185">
    <property type="entry name" value="EmrE-like"/>
</dbReference>
<dbReference type="InterPro" id="IPR000390">
    <property type="entry name" value="Small_drug/metabolite_transptr"/>
</dbReference>
<keyword evidence="11" id="KW-1185">Reference proteome</keyword>
<dbReference type="PANTHER" id="PTHR30561:SF0">
    <property type="entry name" value="GUANIDINIUM EXPORTER"/>
    <property type="match status" value="1"/>
</dbReference>
<comment type="caution">
    <text evidence="9">The sequence shown here is derived from an EMBL/GenBank/DDBJ whole genome shotgun (WGS) entry which is preliminary data.</text>
</comment>
<dbReference type="InterPro" id="IPR045324">
    <property type="entry name" value="Small_multidrug_res"/>
</dbReference>
<comment type="similarity">
    <text evidence="7">Belongs to the drug/metabolite transporter (DMT) superfamily. Small multidrug resistance (SMR) (TC 2.A.7.1) family.</text>
</comment>
<name>A0AAW9HBT9_9ACTO</name>